<dbReference type="Pfam" id="PF18846">
    <property type="entry name" value="baeRF_family5"/>
    <property type="match status" value="1"/>
</dbReference>
<dbReference type="InterPro" id="IPR042226">
    <property type="entry name" value="eFR1_2_sf"/>
</dbReference>
<sequence>MRNIKKEMKKLASVYVEKPHRVFSMYLNTDPSDPDQQGREWKIHLKNGLNSFENYLKEDGNREEKRNFKMVREMVENYIREHELNLSKSIVIFATADQKVWFAERFQMPVVTEFSWEETAKIDQLKKMYHQFPKTGIILTQKESIKVMDAELGTLKDTNVFELDLDTEDWKEHTGPSHNQLSMGSGGRSTKQDEFQERFEANRYRWYKRVAPKLDKLAKDKQWESIYLVGDKQEAEDLKSHMNKVITDIINKNMLDHEEKQVIDTVMA</sequence>
<dbReference type="OrthoDB" id="5241360at2"/>
<dbReference type="AlphaFoldDB" id="A0A495A4R0"/>
<accession>A0A495A4R0</accession>
<comment type="caution">
    <text evidence="2">The sequence shown here is derived from an EMBL/GenBank/DDBJ whole genome shotgun (WGS) entry which is preliminary data.</text>
</comment>
<dbReference type="InterPro" id="IPR040983">
    <property type="entry name" value="Bact_RF_family5"/>
</dbReference>
<organism evidence="2 3">
    <name type="scientific">Oceanobacillus halophilus</name>
    <dbReference type="NCBI Taxonomy" id="930130"/>
    <lineage>
        <taxon>Bacteria</taxon>
        <taxon>Bacillati</taxon>
        <taxon>Bacillota</taxon>
        <taxon>Bacilli</taxon>
        <taxon>Bacillales</taxon>
        <taxon>Bacillaceae</taxon>
        <taxon>Oceanobacillus</taxon>
    </lineage>
</organism>
<dbReference type="Gene3D" id="3.30.420.60">
    <property type="entry name" value="eRF1 domain 2"/>
    <property type="match status" value="1"/>
</dbReference>
<feature type="region of interest" description="Disordered" evidence="1">
    <location>
        <begin position="171"/>
        <end position="190"/>
    </location>
</feature>
<dbReference type="Proteomes" id="UP000269301">
    <property type="component" value="Unassembled WGS sequence"/>
</dbReference>
<keyword evidence="3" id="KW-1185">Reference proteome</keyword>
<evidence type="ECO:0000313" key="2">
    <source>
        <dbReference type="EMBL" id="RKQ34706.1"/>
    </source>
</evidence>
<name>A0A495A4R0_9BACI</name>
<proteinExistence type="predicted"/>
<protein>
    <recommendedName>
        <fullName evidence="4">Protein required for attachment to host cells</fullName>
    </recommendedName>
</protein>
<evidence type="ECO:0000256" key="1">
    <source>
        <dbReference type="SAM" id="MobiDB-lite"/>
    </source>
</evidence>
<dbReference type="EMBL" id="RBZP01000003">
    <property type="protein sequence ID" value="RKQ34706.1"/>
    <property type="molecule type" value="Genomic_DNA"/>
</dbReference>
<gene>
    <name evidence="2" type="ORF">D8M06_07250</name>
</gene>
<dbReference type="RefSeq" id="WP_121203739.1">
    <property type="nucleotide sequence ID" value="NZ_RBZP01000003.1"/>
</dbReference>
<reference evidence="2 3" key="1">
    <citation type="journal article" date="2016" name="Int. J. Syst. Evol. Microbiol.">
        <title>Oceanobacillus halophilus sp. nov., a novel moderately halophilic bacterium from a hypersaline lake.</title>
        <authorList>
            <person name="Amoozegar M.A."/>
            <person name="Bagheri M."/>
            <person name="Makhdoumi A."/>
            <person name="Nikou M.M."/>
            <person name="Fazeli S.A.S."/>
            <person name="Schumann P."/>
            <person name="Sproer C."/>
            <person name="Sanchez-Porro C."/>
            <person name="Ventosa A."/>
        </authorList>
    </citation>
    <scope>NUCLEOTIDE SEQUENCE [LARGE SCALE GENOMIC DNA]</scope>
    <source>
        <strain evidence="2 3">DSM 23996</strain>
    </source>
</reference>
<evidence type="ECO:0008006" key="4">
    <source>
        <dbReference type="Google" id="ProtNLM"/>
    </source>
</evidence>
<evidence type="ECO:0000313" key="3">
    <source>
        <dbReference type="Proteomes" id="UP000269301"/>
    </source>
</evidence>